<reference evidence="4 5" key="1">
    <citation type="submission" date="2017-02" db="EMBL/GenBank/DDBJ databases">
        <authorList>
            <person name="Peterson S.W."/>
        </authorList>
    </citation>
    <scope>NUCLEOTIDE SEQUENCE [LARGE SCALE GENOMIC DNA]</scope>
    <source>
        <strain evidence="4 5">ATCC BAA-1030</strain>
    </source>
</reference>
<feature type="domain" description="DUF5067" evidence="3">
    <location>
        <begin position="102"/>
        <end position="223"/>
    </location>
</feature>
<gene>
    <name evidence="4" type="ORF">SAMN02745116_02189</name>
</gene>
<feature type="transmembrane region" description="Helical" evidence="2">
    <location>
        <begin position="7"/>
        <end position="25"/>
    </location>
</feature>
<sequence>METKTNGFAIAALVLGIIGIVGSLIPILNIFSLLLGIVGLVLGILAILKANRQGSSKGMSIAGIILSSLTILVAIIINVIVVIAVNEVANDPDFQSTLEEMTEEVSDSPSSFNQEEKTFTGKIATVKIDKAEKVKDYDGKPALKVFFTITNNQSKDEEVDTLLSNTTQFKQDNGTVKNELSVTVLKEEEEEHLYDTLKAKKTISTFIVLELENEKDPVIVEFGDALYDEVIGELKLEVK</sequence>
<protein>
    <recommendedName>
        <fullName evidence="3">DUF5067 domain-containing protein</fullName>
    </recommendedName>
</protein>
<dbReference type="Gene3D" id="2.60.40.1240">
    <property type="match status" value="1"/>
</dbReference>
<dbReference type="InterPro" id="IPR031989">
    <property type="entry name" value="DUF5067"/>
</dbReference>
<evidence type="ECO:0000256" key="1">
    <source>
        <dbReference type="ARBA" id="ARBA00022729"/>
    </source>
</evidence>
<evidence type="ECO:0000256" key="2">
    <source>
        <dbReference type="SAM" id="Phobius"/>
    </source>
</evidence>
<organism evidence="4 5">
    <name type="scientific">Pilibacter termitis</name>
    <dbReference type="NCBI Taxonomy" id="263852"/>
    <lineage>
        <taxon>Bacteria</taxon>
        <taxon>Bacillati</taxon>
        <taxon>Bacillota</taxon>
        <taxon>Bacilli</taxon>
        <taxon>Lactobacillales</taxon>
        <taxon>Enterococcaceae</taxon>
        <taxon>Pilibacter</taxon>
    </lineage>
</organism>
<dbReference type="AlphaFoldDB" id="A0A1T4QGS5"/>
<evidence type="ECO:0000313" key="5">
    <source>
        <dbReference type="Proteomes" id="UP000190328"/>
    </source>
</evidence>
<evidence type="ECO:0000313" key="4">
    <source>
        <dbReference type="EMBL" id="SKA02919.1"/>
    </source>
</evidence>
<dbReference type="EMBL" id="FUXI01000029">
    <property type="protein sequence ID" value="SKA02919.1"/>
    <property type="molecule type" value="Genomic_DNA"/>
</dbReference>
<feature type="transmembrane region" description="Helical" evidence="2">
    <location>
        <begin position="60"/>
        <end position="85"/>
    </location>
</feature>
<keyword evidence="1" id="KW-0732">Signal</keyword>
<keyword evidence="5" id="KW-1185">Reference proteome</keyword>
<dbReference type="OrthoDB" id="2190227at2"/>
<name>A0A1T4QGS5_9ENTE</name>
<dbReference type="InterPro" id="IPR029050">
    <property type="entry name" value="Immunoprotect_excell_Ig-like"/>
</dbReference>
<evidence type="ECO:0000259" key="3">
    <source>
        <dbReference type="Pfam" id="PF16729"/>
    </source>
</evidence>
<keyword evidence="2" id="KW-0472">Membrane</keyword>
<keyword evidence="2" id="KW-0812">Transmembrane</keyword>
<dbReference type="STRING" id="263852.SAMN02745116_02189"/>
<proteinExistence type="predicted"/>
<dbReference type="RefSeq" id="WP_078808098.1">
    <property type="nucleotide sequence ID" value="NZ_FUXI01000029.1"/>
</dbReference>
<dbReference type="Proteomes" id="UP000190328">
    <property type="component" value="Unassembled WGS sequence"/>
</dbReference>
<accession>A0A1T4QGS5</accession>
<feature type="transmembrane region" description="Helical" evidence="2">
    <location>
        <begin position="31"/>
        <end position="48"/>
    </location>
</feature>
<keyword evidence="2" id="KW-1133">Transmembrane helix</keyword>
<dbReference type="Pfam" id="PF16729">
    <property type="entry name" value="DUF5067"/>
    <property type="match status" value="1"/>
</dbReference>